<reference evidence="3 4" key="2">
    <citation type="journal article" date="2012" name="J. Bacteriol.">
        <title>Genome Sequence of Edwardsiella ictaluri 93-146, a Strain Associated with a Natural Channel Catfish Outbreak of Enteric Septicemia of Catfish.</title>
        <authorList>
            <person name="Williams M.L."/>
            <person name="Gillaspy A.F."/>
            <person name="Dyer D.W."/>
            <person name="Thune R.L."/>
            <person name="Waldbieser G.C."/>
            <person name="Schuster S.C."/>
            <person name="Gipson J."/>
            <person name="Zaitshik J."/>
            <person name="Landry C."/>
            <person name="Banes M.M."/>
            <person name="Lawrence M.L."/>
        </authorList>
    </citation>
    <scope>NUCLEOTIDE SEQUENCE [LARGE SCALE GENOMIC DNA]</scope>
    <source>
        <strain evidence="3 4">93-146</strain>
    </source>
</reference>
<sequence length="51" mass="5486">MGLSPCSGHSPGAEAPMLCHSPRDPPDSHPPPLYALWGFLVICLTQLGNMW</sequence>
<evidence type="ECO:0000313" key="4">
    <source>
        <dbReference type="Proteomes" id="UP000001485"/>
    </source>
</evidence>
<gene>
    <name evidence="3" type="ordered locus">NT01EI_0217</name>
</gene>
<accession>C5B6Z8</accession>
<keyword evidence="2" id="KW-1133">Transmembrane helix</keyword>
<keyword evidence="2" id="KW-0472">Membrane</keyword>
<dbReference type="EMBL" id="CP001600">
    <property type="protein sequence ID" value="ACR67460.1"/>
    <property type="molecule type" value="Genomic_DNA"/>
</dbReference>
<name>C5B6Z8_EDWI9</name>
<feature type="region of interest" description="Disordered" evidence="1">
    <location>
        <begin position="1"/>
        <end position="26"/>
    </location>
</feature>
<reference evidence="4" key="1">
    <citation type="submission" date="2009-03" db="EMBL/GenBank/DDBJ databases">
        <title>Complete genome sequence of Edwardsiella ictaluri 93-146.</title>
        <authorList>
            <person name="Williams M.L."/>
            <person name="Gillaspy A.F."/>
            <person name="Dyer D.W."/>
            <person name="Thune R.L."/>
            <person name="Waldbieser G.C."/>
            <person name="Schuster S.C."/>
            <person name="Gipson J."/>
            <person name="Zaitshik J."/>
            <person name="Landry C."/>
            <person name="Lawrence M.L."/>
        </authorList>
    </citation>
    <scope>NUCLEOTIDE SEQUENCE [LARGE SCALE GENOMIC DNA]</scope>
    <source>
        <strain evidence="4">93-146</strain>
    </source>
</reference>
<feature type="transmembrane region" description="Helical" evidence="2">
    <location>
        <begin position="33"/>
        <end position="50"/>
    </location>
</feature>
<dbReference type="Proteomes" id="UP000001485">
    <property type="component" value="Chromosome"/>
</dbReference>
<evidence type="ECO:0000256" key="2">
    <source>
        <dbReference type="SAM" id="Phobius"/>
    </source>
</evidence>
<keyword evidence="2" id="KW-0812">Transmembrane</keyword>
<dbReference type="AlphaFoldDB" id="C5B6Z8"/>
<dbReference type="KEGG" id="eic:NT01EI_0217"/>
<dbReference type="HOGENOM" id="CLU_3098292_0_0_6"/>
<proteinExistence type="predicted"/>
<protein>
    <submittedName>
        <fullName evidence="3">Uncharacterized protein</fullName>
    </submittedName>
</protein>
<evidence type="ECO:0000256" key="1">
    <source>
        <dbReference type="SAM" id="MobiDB-lite"/>
    </source>
</evidence>
<evidence type="ECO:0000313" key="3">
    <source>
        <dbReference type="EMBL" id="ACR67460.1"/>
    </source>
</evidence>
<organism evidence="3 4">
    <name type="scientific">Edwardsiella ictaluri (strain 93-146)</name>
    <dbReference type="NCBI Taxonomy" id="634503"/>
    <lineage>
        <taxon>Bacteria</taxon>
        <taxon>Pseudomonadati</taxon>
        <taxon>Pseudomonadota</taxon>
        <taxon>Gammaproteobacteria</taxon>
        <taxon>Enterobacterales</taxon>
        <taxon>Hafniaceae</taxon>
        <taxon>Edwardsiella</taxon>
    </lineage>
</organism>